<dbReference type="EMBL" id="CP035704">
    <property type="protein sequence ID" value="QBB71678.1"/>
    <property type="molecule type" value="Genomic_DNA"/>
</dbReference>
<gene>
    <name evidence="1" type="ORF">ELE36_15670</name>
</gene>
<protein>
    <recommendedName>
        <fullName evidence="3">DUF3805 domain-containing protein</fullName>
    </recommendedName>
</protein>
<accession>A0A411HMF5</accession>
<evidence type="ECO:0000313" key="1">
    <source>
        <dbReference type="EMBL" id="QBB71678.1"/>
    </source>
</evidence>
<sequence length="134" mass="14659">MATLLEHGGEVDLWCGWRVTLPPSYHERNSDGSWSFWGADWTIDAIIVEVAGDSSGKAVSAEKMLGSERTINASGGGWVGEVVALTETDNGRDVFRLSANLASENTSLSFWVSYFEEHQRPFAEKLVRGVVHGT</sequence>
<dbReference type="KEGG" id="xbc:ELE36_15670"/>
<proteinExistence type="predicted"/>
<evidence type="ECO:0000313" key="2">
    <source>
        <dbReference type="Proteomes" id="UP000291562"/>
    </source>
</evidence>
<keyword evidence="2" id="KW-1185">Reference proteome</keyword>
<dbReference type="RefSeq" id="WP_129834915.1">
    <property type="nucleotide sequence ID" value="NZ_CP035704.1"/>
</dbReference>
<dbReference type="Proteomes" id="UP000291562">
    <property type="component" value="Chromosome"/>
</dbReference>
<name>A0A411HMF5_9GAMM</name>
<reference evidence="1 2" key="1">
    <citation type="submission" date="2019-01" db="EMBL/GenBank/DDBJ databases">
        <title>Pseudolysobacter antarctica gen. nov., sp. nov., isolated from Fildes Peninsula, Antarctica.</title>
        <authorList>
            <person name="Wei Z."/>
            <person name="Peng F."/>
        </authorList>
    </citation>
    <scope>NUCLEOTIDE SEQUENCE [LARGE SCALE GENOMIC DNA]</scope>
    <source>
        <strain evidence="1 2">AQ6-296</strain>
    </source>
</reference>
<evidence type="ECO:0008006" key="3">
    <source>
        <dbReference type="Google" id="ProtNLM"/>
    </source>
</evidence>
<organism evidence="1 2">
    <name type="scientific">Pseudolysobacter antarcticus</name>
    <dbReference type="NCBI Taxonomy" id="2511995"/>
    <lineage>
        <taxon>Bacteria</taxon>
        <taxon>Pseudomonadati</taxon>
        <taxon>Pseudomonadota</taxon>
        <taxon>Gammaproteobacteria</taxon>
        <taxon>Lysobacterales</taxon>
        <taxon>Rhodanobacteraceae</taxon>
        <taxon>Pseudolysobacter</taxon>
    </lineage>
</organism>
<dbReference type="AlphaFoldDB" id="A0A411HMF5"/>